<dbReference type="Proteomes" id="UP000596660">
    <property type="component" value="Unplaced"/>
</dbReference>
<dbReference type="InterPro" id="IPR043133">
    <property type="entry name" value="GTP-CH-I_C/QueF"/>
</dbReference>
<keyword evidence="9" id="KW-1185">Reference proteome</keyword>
<protein>
    <recommendedName>
        <fullName evidence="4">GTP cyclohydrolase 1</fullName>
        <ecNumber evidence="3">3.5.4.16</ecNumber>
    </recommendedName>
    <alternativeName>
        <fullName evidence="6">GTP cyclohydrolase I</fullName>
    </alternativeName>
</protein>
<evidence type="ECO:0000313" key="8">
    <source>
        <dbReference type="EnsemblPlants" id="AUR62001148-RA:cds"/>
    </source>
</evidence>
<dbReference type="FunFam" id="3.30.1130.10:FF:000007">
    <property type="entry name" value="GTP cyclohydrolase 1"/>
    <property type="match status" value="1"/>
</dbReference>
<dbReference type="PANTHER" id="PTHR11109:SF7">
    <property type="entry name" value="GTP CYCLOHYDROLASE 1"/>
    <property type="match status" value="1"/>
</dbReference>
<evidence type="ECO:0000256" key="2">
    <source>
        <dbReference type="ARBA" id="ARBA00008085"/>
    </source>
</evidence>
<dbReference type="SUPFAM" id="SSF55620">
    <property type="entry name" value="Tetrahydrobiopterin biosynthesis enzymes-like"/>
    <property type="match status" value="2"/>
</dbReference>
<dbReference type="GO" id="GO:0008270">
    <property type="term" value="F:zinc ion binding"/>
    <property type="evidence" value="ECO:0007669"/>
    <property type="project" value="TreeGrafter"/>
</dbReference>
<proteinExistence type="inferred from homology"/>
<evidence type="ECO:0000313" key="9">
    <source>
        <dbReference type="Proteomes" id="UP000596660"/>
    </source>
</evidence>
<dbReference type="GO" id="GO:0005525">
    <property type="term" value="F:GTP binding"/>
    <property type="evidence" value="ECO:0007669"/>
    <property type="project" value="TreeGrafter"/>
</dbReference>
<dbReference type="GO" id="GO:0003934">
    <property type="term" value="F:GTP cyclohydrolase I activity"/>
    <property type="evidence" value="ECO:0007669"/>
    <property type="project" value="UniProtKB-EC"/>
</dbReference>
<dbReference type="InterPro" id="IPR043134">
    <property type="entry name" value="GTP-CH-I_N"/>
</dbReference>
<sequence>MGGLAEHNCEVLLENTLKVSCMKIGVEEEPEIQAAVRVLLGGLGEDVNREGYKQNVNDIVEGALFPEAGLEDDKVGEAGGTGGIVIVRDLNLYSSCESCLLPFQVECHVGYVPSRQRVVGLSKLSRVADVFAKRLQDPQRMADEICLALQCSIEPTGVAVILECLHIHFPTLESTIVDPSQEGWKKVVVSSGSGVFENKEAGNDMWTEFFRLLKMKRLVADRIQKSISTGHWCPSQAPSISAIPSDMVSAVATILRTLGEDQLRKEVIGTPARFLNWLINFQTRDFKMKLDGFASKIWEPRKSDGDMKGNMKIHSELNLPLRSQCEHHLLPFYGVVHVGYFSAVGMTPIGKTILQSVVHFYGSKLQVQERLTKQIAETMAPLLGGDIIVVAEASHTCMLSRGVEKFGSSTVTIAVLGRFSTDPKARALFLESLPFTEL</sequence>
<dbReference type="UniPathway" id="UPA00848">
    <property type="reaction ID" value="UER00151"/>
</dbReference>
<dbReference type="GO" id="GO:0046654">
    <property type="term" value="P:tetrahydrofolate biosynthetic process"/>
    <property type="evidence" value="ECO:0007669"/>
    <property type="project" value="InterPro"/>
</dbReference>
<dbReference type="EC" id="3.5.4.16" evidence="3"/>
<reference evidence="8" key="1">
    <citation type="journal article" date="2017" name="Nature">
        <title>The genome of Chenopodium quinoa.</title>
        <authorList>
            <person name="Jarvis D.E."/>
            <person name="Ho Y.S."/>
            <person name="Lightfoot D.J."/>
            <person name="Schmoeckel S.M."/>
            <person name="Li B."/>
            <person name="Borm T.J.A."/>
            <person name="Ohyanagi H."/>
            <person name="Mineta K."/>
            <person name="Michell C.T."/>
            <person name="Saber N."/>
            <person name="Kharbatia N.M."/>
            <person name="Rupper R.R."/>
            <person name="Sharp A.R."/>
            <person name="Dally N."/>
            <person name="Boughton B.A."/>
            <person name="Woo Y.H."/>
            <person name="Gao G."/>
            <person name="Schijlen E.G.W.M."/>
            <person name="Guo X."/>
            <person name="Momin A.A."/>
            <person name="Negrao S."/>
            <person name="Al-Babili S."/>
            <person name="Gehring C."/>
            <person name="Roessner U."/>
            <person name="Jung C."/>
            <person name="Murphy K."/>
            <person name="Arold S.T."/>
            <person name="Gojobori T."/>
            <person name="van der Linden C.G."/>
            <person name="van Loo E.N."/>
            <person name="Jellen E.N."/>
            <person name="Maughan P.J."/>
            <person name="Tester M."/>
        </authorList>
    </citation>
    <scope>NUCLEOTIDE SEQUENCE [LARGE SCALE GENOMIC DNA]</scope>
    <source>
        <strain evidence="8">cv. PI 614886</strain>
    </source>
</reference>
<name>A0A803KQ42_CHEQI</name>
<dbReference type="GO" id="GO:0005737">
    <property type="term" value="C:cytoplasm"/>
    <property type="evidence" value="ECO:0007669"/>
    <property type="project" value="TreeGrafter"/>
</dbReference>
<dbReference type="EnsemblPlants" id="AUR62001148-RA">
    <property type="protein sequence ID" value="AUR62001148-RA:cds"/>
    <property type="gene ID" value="AUR62001148"/>
</dbReference>
<evidence type="ECO:0000256" key="4">
    <source>
        <dbReference type="ARBA" id="ARBA00017272"/>
    </source>
</evidence>
<dbReference type="Gene3D" id="3.30.1130.10">
    <property type="match status" value="2"/>
</dbReference>
<keyword evidence="5" id="KW-0378">Hydrolase</keyword>
<reference evidence="8" key="2">
    <citation type="submission" date="2021-03" db="UniProtKB">
        <authorList>
            <consortium name="EnsemblPlants"/>
        </authorList>
    </citation>
    <scope>IDENTIFICATION</scope>
</reference>
<dbReference type="GO" id="GO:0006729">
    <property type="term" value="P:tetrahydrobiopterin biosynthetic process"/>
    <property type="evidence" value="ECO:0007669"/>
    <property type="project" value="TreeGrafter"/>
</dbReference>
<comment type="pathway">
    <text evidence="1">Cofactor biosynthesis; 7,8-dihydroneopterin triphosphate biosynthesis; 7,8-dihydroneopterin triphosphate from GTP: step 1/1.</text>
</comment>
<evidence type="ECO:0000256" key="3">
    <source>
        <dbReference type="ARBA" id="ARBA00012715"/>
    </source>
</evidence>
<dbReference type="PANTHER" id="PTHR11109">
    <property type="entry name" value="GTP CYCLOHYDROLASE I"/>
    <property type="match status" value="1"/>
</dbReference>
<dbReference type="AlphaFoldDB" id="A0A803KQ42"/>
<feature type="domain" description="GTP cyclohydrolase I" evidence="7">
    <location>
        <begin position="249"/>
        <end position="432"/>
    </location>
</feature>
<dbReference type="Pfam" id="PF01227">
    <property type="entry name" value="GTP_cyclohydroI"/>
    <property type="match status" value="2"/>
</dbReference>
<dbReference type="Gramene" id="AUR62001148-RA">
    <property type="protein sequence ID" value="AUR62001148-RA:cds"/>
    <property type="gene ID" value="AUR62001148"/>
</dbReference>
<dbReference type="InterPro" id="IPR001474">
    <property type="entry name" value="GTP_CycHdrlase_I"/>
</dbReference>
<comment type="similarity">
    <text evidence="2">Belongs to the GTP cyclohydrolase I family.</text>
</comment>
<evidence type="ECO:0000256" key="6">
    <source>
        <dbReference type="ARBA" id="ARBA00030854"/>
    </source>
</evidence>
<dbReference type="InterPro" id="IPR020602">
    <property type="entry name" value="GTP_CycHdrlase_I_dom"/>
</dbReference>
<accession>A0A803KQ42</accession>
<evidence type="ECO:0000256" key="1">
    <source>
        <dbReference type="ARBA" id="ARBA00005080"/>
    </source>
</evidence>
<organism evidence="8 9">
    <name type="scientific">Chenopodium quinoa</name>
    <name type="common">Quinoa</name>
    <dbReference type="NCBI Taxonomy" id="63459"/>
    <lineage>
        <taxon>Eukaryota</taxon>
        <taxon>Viridiplantae</taxon>
        <taxon>Streptophyta</taxon>
        <taxon>Embryophyta</taxon>
        <taxon>Tracheophyta</taxon>
        <taxon>Spermatophyta</taxon>
        <taxon>Magnoliopsida</taxon>
        <taxon>eudicotyledons</taxon>
        <taxon>Gunneridae</taxon>
        <taxon>Pentapetalae</taxon>
        <taxon>Caryophyllales</taxon>
        <taxon>Chenopodiaceae</taxon>
        <taxon>Chenopodioideae</taxon>
        <taxon>Atripliceae</taxon>
        <taxon>Chenopodium</taxon>
    </lineage>
</organism>
<feature type="domain" description="GTP cyclohydrolase I" evidence="7">
    <location>
        <begin position="32"/>
        <end position="167"/>
    </location>
</feature>
<evidence type="ECO:0000259" key="7">
    <source>
        <dbReference type="Pfam" id="PF01227"/>
    </source>
</evidence>
<evidence type="ECO:0000256" key="5">
    <source>
        <dbReference type="ARBA" id="ARBA00022801"/>
    </source>
</evidence>
<dbReference type="Gene3D" id="1.10.286.10">
    <property type="match status" value="1"/>
</dbReference>